<name>A0A816CAP9_ADIRI</name>
<protein>
    <submittedName>
        <fullName evidence="1">Uncharacterized protein</fullName>
    </submittedName>
</protein>
<accession>A0A816CAP9</accession>
<proteinExistence type="predicted"/>
<dbReference type="AlphaFoldDB" id="A0A816CAP9"/>
<keyword evidence="2" id="KW-1185">Reference proteome</keyword>
<sequence>KVKVPPLTETGDNILTIQQSWIEKIQQKINNPSILTKRTEPTTDSSFILPQIQRTRSYTSNDSISSTHNLFVFSNDHSDVVEDIADLINHSTTSESIDIIQDVNIPSVFEDTSESFIENNPTTFNNTMRLTSVIENCLSNIVEQVIQSADANNKQLADSIRCETDPVSSSIISRTCVALSDALIPDDMKALCKKILLCDSIVLSSTKLNKVCKTNMVDVHKACQLLIDNKLLTKEDKMLANKSSYHECYLKTIPQNKSALVEFSITLAKFGIYDIHTYYDTLKTIDTKNTTYLSPYGVSILEQKPYNDFQIILNKDAIVQPLKERHRKLTDASGVTQNGDKENLTCEVINSSTDVEHNLDHEISNTKRRRELTGKAKAYIQEQSKSKKKKNNV</sequence>
<gene>
    <name evidence="1" type="ORF">XAT740_LOCUS50202</name>
</gene>
<comment type="caution">
    <text evidence="1">The sequence shown here is derived from an EMBL/GenBank/DDBJ whole genome shotgun (WGS) entry which is preliminary data.</text>
</comment>
<dbReference type="EMBL" id="CAJNOR010007631">
    <property type="protein sequence ID" value="CAF1620695.1"/>
    <property type="molecule type" value="Genomic_DNA"/>
</dbReference>
<dbReference type="Proteomes" id="UP000663828">
    <property type="component" value="Unassembled WGS sequence"/>
</dbReference>
<evidence type="ECO:0000313" key="1">
    <source>
        <dbReference type="EMBL" id="CAF1620695.1"/>
    </source>
</evidence>
<reference evidence="1" key="1">
    <citation type="submission" date="2021-02" db="EMBL/GenBank/DDBJ databases">
        <authorList>
            <person name="Nowell W R."/>
        </authorList>
    </citation>
    <scope>NUCLEOTIDE SEQUENCE</scope>
</reference>
<evidence type="ECO:0000313" key="2">
    <source>
        <dbReference type="Proteomes" id="UP000663828"/>
    </source>
</evidence>
<organism evidence="1 2">
    <name type="scientific">Adineta ricciae</name>
    <name type="common">Rotifer</name>
    <dbReference type="NCBI Taxonomy" id="249248"/>
    <lineage>
        <taxon>Eukaryota</taxon>
        <taxon>Metazoa</taxon>
        <taxon>Spiralia</taxon>
        <taxon>Gnathifera</taxon>
        <taxon>Rotifera</taxon>
        <taxon>Eurotatoria</taxon>
        <taxon>Bdelloidea</taxon>
        <taxon>Adinetida</taxon>
        <taxon>Adinetidae</taxon>
        <taxon>Adineta</taxon>
    </lineage>
</organism>
<feature type="non-terminal residue" evidence="1">
    <location>
        <position position="1"/>
    </location>
</feature>